<feature type="domain" description="Beta-lactamase-related" evidence="1">
    <location>
        <begin position="47"/>
        <end position="365"/>
    </location>
</feature>
<dbReference type="Proteomes" id="UP000298616">
    <property type="component" value="Chromosome"/>
</dbReference>
<dbReference type="KEGG" id="fpf:DCC35_10810"/>
<evidence type="ECO:0000259" key="1">
    <source>
        <dbReference type="Pfam" id="PF00144"/>
    </source>
</evidence>
<gene>
    <name evidence="2" type="ORF">DCC35_10810</name>
</gene>
<keyword evidence="3" id="KW-1185">Reference proteome</keyword>
<protein>
    <recommendedName>
        <fullName evidence="1">Beta-lactamase-related domain-containing protein</fullName>
    </recommendedName>
</protein>
<dbReference type="InterPro" id="IPR001466">
    <property type="entry name" value="Beta-lactam-related"/>
</dbReference>
<dbReference type="PANTHER" id="PTHR43283:SF18">
    <property type="match status" value="1"/>
</dbReference>
<dbReference type="PANTHER" id="PTHR43283">
    <property type="entry name" value="BETA-LACTAMASE-RELATED"/>
    <property type="match status" value="1"/>
</dbReference>
<evidence type="ECO:0000313" key="2">
    <source>
        <dbReference type="EMBL" id="QCK15203.1"/>
    </source>
</evidence>
<dbReference type="InterPro" id="IPR012338">
    <property type="entry name" value="Beta-lactam/transpept-like"/>
</dbReference>
<sequence length="494" mass="56422">MTKIRINPFLIAAFCISLIFTNHQVYSQHTESQPDLINWNQSLSDDIDKKVIEYMELSHTPGLALAIIKNGKVVKRSFYGYGNVSKKVPITEESEFWLSSVSKHLTSVLILALEEEGVISNEDLVIKYIPDLPEKWNDIKIKHLMSHTSGIKDIHQPNNPETFLNQLFSYVPEAPTLAEFEAIMNKINIEYPAGENYFYSDIGMLVLSAVASEAADRPFDLLMEEYIFQPAKMSAYIYDPSESRPEQVTGYTYANWELGKDQNRESVLKLNQKAFGGGGSLFVTLDDMINWNHALNENLIIDKSSKELLWKKIELANGRKIDMGLGMIIIEYPGGYAVGHEGISGTHYWKFPEYNIDLVVLTNHGMSFSPNGLTNLIAESLGILDELDPQILLNKMQVNEVIENKEISIIGRYKIKEPFPTELYLDFFEKENKYYVMLQGLVCELIKIKNGRFLGYSDAYFFPKIPFLPQFEIEDDNVKWILGTHKLPLTQINN</sequence>
<dbReference type="EMBL" id="CP028923">
    <property type="protein sequence ID" value="QCK15203.1"/>
    <property type="molecule type" value="Genomic_DNA"/>
</dbReference>
<dbReference type="Pfam" id="PF00144">
    <property type="entry name" value="Beta-lactamase"/>
    <property type="match status" value="1"/>
</dbReference>
<dbReference type="InterPro" id="IPR050789">
    <property type="entry name" value="Diverse_Enzym_Activities"/>
</dbReference>
<name>A0A4D7JJP9_9BACT</name>
<dbReference type="OrthoDB" id="1522765at2"/>
<dbReference type="AlphaFoldDB" id="A0A4D7JJP9"/>
<organism evidence="2 3">
    <name type="scientific">Mangrovivirga cuniculi</name>
    <dbReference type="NCBI Taxonomy" id="2715131"/>
    <lineage>
        <taxon>Bacteria</taxon>
        <taxon>Pseudomonadati</taxon>
        <taxon>Bacteroidota</taxon>
        <taxon>Cytophagia</taxon>
        <taxon>Cytophagales</taxon>
        <taxon>Mangrovivirgaceae</taxon>
        <taxon>Mangrovivirga</taxon>
    </lineage>
</organism>
<reference evidence="2 3" key="1">
    <citation type="submission" date="2018-04" db="EMBL/GenBank/DDBJ databases">
        <title>Complete genome uncultured novel isolate.</title>
        <authorList>
            <person name="Merlino G."/>
        </authorList>
    </citation>
    <scope>NUCLEOTIDE SEQUENCE [LARGE SCALE GENOMIC DNA]</scope>
    <source>
        <strain evidence="3">R1DC9</strain>
    </source>
</reference>
<dbReference type="Gene3D" id="3.40.710.10">
    <property type="entry name" value="DD-peptidase/beta-lactamase superfamily"/>
    <property type="match status" value="1"/>
</dbReference>
<evidence type="ECO:0000313" key="3">
    <source>
        <dbReference type="Proteomes" id="UP000298616"/>
    </source>
</evidence>
<dbReference type="RefSeq" id="WP_137090787.1">
    <property type="nucleotide sequence ID" value="NZ_CP028923.1"/>
</dbReference>
<accession>A0A4D7JJP9</accession>
<proteinExistence type="predicted"/>
<dbReference type="SUPFAM" id="SSF56601">
    <property type="entry name" value="beta-lactamase/transpeptidase-like"/>
    <property type="match status" value="1"/>
</dbReference>